<keyword evidence="2" id="KW-1133">Transmembrane helix</keyword>
<reference evidence="5" key="1">
    <citation type="submission" date="2021-05" db="EMBL/GenBank/DDBJ databases">
        <title>A free-living protist that lacks canonical eukaryotic 1 DNA replication and segregation systems.</title>
        <authorList>
            <person name="Salas-Leiva D.E."/>
            <person name="Tromer E.C."/>
            <person name="Curtis B.A."/>
            <person name="Jerlstrom-Hultqvist J."/>
            <person name="Kolisko M."/>
            <person name="Yi Z."/>
            <person name="Salas-Leiva J.S."/>
            <person name="Gallot-Lavallee L."/>
            <person name="Kops G.J.P.L."/>
            <person name="Archibald J.M."/>
            <person name="Simpson A.G.B."/>
            <person name="Roger A.J."/>
        </authorList>
    </citation>
    <scope>NUCLEOTIDE SEQUENCE</scope>
    <source>
        <strain evidence="5">BICM</strain>
    </source>
</reference>
<comment type="caution">
    <text evidence="5">The sequence shown here is derived from an EMBL/GenBank/DDBJ whole genome shotgun (WGS) entry which is preliminary data.</text>
</comment>
<evidence type="ECO:0000259" key="4">
    <source>
        <dbReference type="Pfam" id="PF25474"/>
    </source>
</evidence>
<feature type="compositionally biased region" description="Polar residues" evidence="1">
    <location>
        <begin position="899"/>
        <end position="908"/>
    </location>
</feature>
<feature type="transmembrane region" description="Helical" evidence="2">
    <location>
        <begin position="1595"/>
        <end position="1622"/>
    </location>
</feature>
<feature type="transmembrane region" description="Helical" evidence="2">
    <location>
        <begin position="483"/>
        <end position="505"/>
    </location>
</feature>
<feature type="domain" description="PocR" evidence="3">
    <location>
        <begin position="91"/>
        <end position="253"/>
    </location>
</feature>
<keyword evidence="2" id="KW-0812">Transmembrane</keyword>
<feature type="transmembrane region" description="Helical" evidence="2">
    <location>
        <begin position="360"/>
        <end position="380"/>
    </location>
</feature>
<sequence>MHELKNLEECIALAAEPLPPPETPPLRPGVTDYSQETRTLYGDLMDACDDLFVHIDNPSTIQTNIAELTDFLAFNPDEQAVQHTSKTIETLFDLGKLQVVIDKFTEYGRCGAALVTPTGAIIGEPSRLSTLCTNYVRSTELGGSRCAVSDQQFGSLSFDRATFGPCHTGALTDGGGVIQLNGVQLASFLIGGVATSMPNAENTKTMVRMAQDLGQDSVDVVKAFRRARRMNMGELQTLGESLHVVCKFLSQMAAKNFAARQKARLTLLSEERRHHSSKGILAALASTTAARLYHAFSDAQDRPRSKATNLLRTPTNVQILLLPLVAAWTLFSADSTVSPVKKAFLAIVAPASTRSLHDPIATAVCALVVLAMYGVALLSYQAAKRDLVGYRAVVRRGARLMSVAVSMAASFTILGVLGQSSIGLLFEIDQIGARSAVGVIWNYLVSCAAAAALVAALIFFVFTRAVVPCMPPTAQSVHLGPTIGLHAGIYLSFAATGASIGAVSFTDLASEESRSFVLSAQLTVAFIAAAISLVTTVMAVFMVPDRSFPHYFSIYTGVIAFSNVVIFIGAMCRFVAWGEFEVHHSVVIVTGVVLCVACFVTTMALRTVTLVRVAFFEHAVFRVIAGTGDHDEVRVPSLLWAALTGEKQRRAFIHQFATTPVYTIKHPDLANLSPLAIEVGSRCLMWPDRKLFGKVGFPPLGRYNLHTTASNLMRRAFTLYGPKRTAPLQLAIAYTAAMIPEAIDNTRQDLDALSQKFLDPHRFTHQMLLHGMGQCLEYRRYVVALDGDDQAEAFIAMHVLLDRARAYHFQALAQISKFWPMLLRKQPDLPLIVHNAKLIAMSTEQAGRLYNRLVSRYGDNPTVREWYILFLDSVMQDHSRAQQLRTEREEQNLAAASEGTGSMSSLDASSVGKESAILAADPETRGTATDWAIFLSFALNALLVGLSVLLVFGCVEYTRGKVDLVNSLHNINLAVADGALDTMLLSLSDEDLESLSQGRGDVVARVMSAYTAVASYDNFMLTMADADLLFFARTTPVELPQRHKYLVAHPWEISAMIAQAFASLASNPVSTVVSRTEALSIATRSQLEIRDNALDVFTTVVEALCGSARLAVVTMVLVDALCTVAVGVVQLSVICIMGYWIVLRGFSTEIRVCDAALSDCLAVSRAQVRRQMRLIDVAKSKFKDIDFDLGFAGEIMDNDDFEANALILQSPRGQQSDTPRRVAPQATFQIPEETSDVDLTEEGQDLAECLPRPAYDDVADIPETDSDLHFDVVPVGLMASSMTSSSTDDLQTIGDDSDSGWAMPSLGFKGIRHSGSNNSNTTSSTRTTPTPTAALQAFLAMIAQLSARGKPSLLPKGKRHKKRGPKLPTTASRAIDLLSMAAGVLLVLCLTGLIVMNLYGLQTFVFNDIVVEKDLQFSTMRFIKERGCLLYDATNFAVTGSLQSFAEFDSANVGDLAAEPPAEFQYLHDLLLTDDLVAFSDSVALLEHYMGVAVNLGALGAGYSDDLVFKHATAWNYTAENTHGYETEAMGRTVWYNNTAADSTLPAADQRVIAQAVIFDKAVRDAANEMYSALYSQAGLIYDKNMANADRMDTFGIALAVDLTTIVVSVLAGAFMALPLVVRILRHDGLVRKHAIAIAGTVLCIILVITAHAVVMGRVDRVVAPHTTLRATAQRGMTLERLDVVFAHLVYTVQRFVYMPGDGAFVDALEGFTDLQTHIAAMLSLEEDGYNLEENLALFISLRTELSVAFCLAADAYNFTLEEAPAIIQTFAWNSSDAASRGVDQLRYSNSTYDLALPTETKVAMAKELCLADWVTRADFRILSSTTWTNFLEYASGVAGQVGSYFTTATASSAAVIVLCLLALLFTAFYIIPMQLSSILQQKADVMEQQTVLNQSLRGYFIIVVAVLCSIATVLIGLLAVSVLAVFALSRLFSFLSTSTHCDSSTVNAATCAILASSDFTSGYHTELEAATDSLVTEIGAMFDTDVFSEYILYDTVNTSASAAIASMVSALKDFEAIAPAQEYEDLLNTRLITFLQTLEAAKPALESSFHARVDRVDLVMSLVEATAVVGGLCFVILLTISYFAVIRRLCRHLARYSTALLLLRSYLR</sequence>
<feature type="transmembrane region" description="Helical" evidence="2">
    <location>
        <begin position="517"/>
        <end position="542"/>
    </location>
</feature>
<feature type="transmembrane region" description="Helical" evidence="2">
    <location>
        <begin position="2066"/>
        <end position="2086"/>
    </location>
</feature>
<dbReference type="EMBL" id="JAHDYR010000007">
    <property type="protein sequence ID" value="KAG9395962.1"/>
    <property type="molecule type" value="Genomic_DNA"/>
</dbReference>
<dbReference type="Pfam" id="PF25474">
    <property type="entry name" value="TPR_TmcB"/>
    <property type="match status" value="1"/>
</dbReference>
<protein>
    <submittedName>
        <fullName evidence="5">Sensory domain found in PocR</fullName>
    </submittedName>
</protein>
<organism evidence="5 6">
    <name type="scientific">Carpediemonas membranifera</name>
    <dbReference type="NCBI Taxonomy" id="201153"/>
    <lineage>
        <taxon>Eukaryota</taxon>
        <taxon>Metamonada</taxon>
        <taxon>Carpediemonas-like organisms</taxon>
        <taxon>Carpediemonas</taxon>
    </lineage>
</organism>
<evidence type="ECO:0000313" key="6">
    <source>
        <dbReference type="Proteomes" id="UP000717585"/>
    </source>
</evidence>
<dbReference type="InterPro" id="IPR057352">
    <property type="entry name" value="TPR_TmcB/C"/>
</dbReference>
<accession>A0A8J6E5M0</accession>
<evidence type="ECO:0000256" key="2">
    <source>
        <dbReference type="SAM" id="Phobius"/>
    </source>
</evidence>
<name>A0A8J6E5M0_9EUKA</name>
<keyword evidence="2" id="KW-0472">Membrane</keyword>
<dbReference type="InterPro" id="IPR018771">
    <property type="entry name" value="PocR_dom"/>
</dbReference>
<feature type="transmembrane region" description="Helical" evidence="2">
    <location>
        <begin position="931"/>
        <end position="952"/>
    </location>
</feature>
<feature type="region of interest" description="Disordered" evidence="1">
    <location>
        <begin position="881"/>
        <end position="908"/>
    </location>
</feature>
<feature type="transmembrane region" description="Helical" evidence="2">
    <location>
        <begin position="1900"/>
        <end position="1929"/>
    </location>
</feature>
<feature type="transmembrane region" description="Helical" evidence="2">
    <location>
        <begin position="440"/>
        <end position="462"/>
    </location>
</feature>
<feature type="compositionally biased region" description="Basic and acidic residues" evidence="1">
    <location>
        <begin position="881"/>
        <end position="891"/>
    </location>
</feature>
<feature type="transmembrane region" description="Helical" evidence="2">
    <location>
        <begin position="400"/>
        <end position="420"/>
    </location>
</feature>
<gene>
    <name evidence="5" type="ORF">J8273_2311</name>
</gene>
<feature type="transmembrane region" description="Helical" evidence="2">
    <location>
        <begin position="1110"/>
        <end position="1142"/>
    </location>
</feature>
<dbReference type="Pfam" id="PF10114">
    <property type="entry name" value="PocR"/>
    <property type="match status" value="1"/>
</dbReference>
<evidence type="ECO:0000256" key="1">
    <source>
        <dbReference type="SAM" id="MobiDB-lite"/>
    </source>
</evidence>
<proteinExistence type="predicted"/>
<keyword evidence="6" id="KW-1185">Reference proteome</keyword>
<feature type="transmembrane region" description="Helical" evidence="2">
    <location>
        <begin position="1851"/>
        <end position="1872"/>
    </location>
</feature>
<feature type="transmembrane region" description="Helical" evidence="2">
    <location>
        <begin position="1377"/>
        <end position="1399"/>
    </location>
</feature>
<evidence type="ECO:0000313" key="5">
    <source>
        <dbReference type="EMBL" id="KAG9395962.1"/>
    </source>
</evidence>
<feature type="domain" description="TmcB/TmcC TPR repeats" evidence="4">
    <location>
        <begin position="794"/>
        <end position="894"/>
    </location>
</feature>
<feature type="transmembrane region" description="Helical" evidence="2">
    <location>
        <begin position="582"/>
        <end position="605"/>
    </location>
</feature>
<dbReference type="Proteomes" id="UP000717585">
    <property type="component" value="Unassembled WGS sequence"/>
</dbReference>
<evidence type="ECO:0000259" key="3">
    <source>
        <dbReference type="Pfam" id="PF10114"/>
    </source>
</evidence>
<feature type="transmembrane region" description="Helical" evidence="2">
    <location>
        <begin position="554"/>
        <end position="576"/>
    </location>
</feature>
<feature type="transmembrane region" description="Helical" evidence="2">
    <location>
        <begin position="1634"/>
        <end position="1655"/>
    </location>
</feature>